<dbReference type="EMBL" id="KV745226">
    <property type="protein sequence ID" value="OCK76269.1"/>
    <property type="molecule type" value="Genomic_DNA"/>
</dbReference>
<reference evidence="1 2" key="1">
    <citation type="journal article" date="2016" name="Nat. Commun.">
        <title>Ectomycorrhizal ecology is imprinted in the genome of the dominant symbiotic fungus Cenococcum geophilum.</title>
        <authorList>
            <consortium name="DOE Joint Genome Institute"/>
            <person name="Peter M."/>
            <person name="Kohler A."/>
            <person name="Ohm R.A."/>
            <person name="Kuo A."/>
            <person name="Krutzmann J."/>
            <person name="Morin E."/>
            <person name="Arend M."/>
            <person name="Barry K.W."/>
            <person name="Binder M."/>
            <person name="Choi C."/>
            <person name="Clum A."/>
            <person name="Copeland A."/>
            <person name="Grisel N."/>
            <person name="Haridas S."/>
            <person name="Kipfer T."/>
            <person name="LaButti K."/>
            <person name="Lindquist E."/>
            <person name="Lipzen A."/>
            <person name="Maire R."/>
            <person name="Meier B."/>
            <person name="Mihaltcheva S."/>
            <person name="Molinier V."/>
            <person name="Murat C."/>
            <person name="Poggeler S."/>
            <person name="Quandt C.A."/>
            <person name="Sperisen C."/>
            <person name="Tritt A."/>
            <person name="Tisserant E."/>
            <person name="Crous P.W."/>
            <person name="Henrissat B."/>
            <person name="Nehls U."/>
            <person name="Egli S."/>
            <person name="Spatafora J.W."/>
            <person name="Grigoriev I.V."/>
            <person name="Martin F.M."/>
        </authorList>
    </citation>
    <scope>NUCLEOTIDE SEQUENCE [LARGE SCALE GENOMIC DNA]</scope>
    <source>
        <strain evidence="1 2">CBS 459.81</strain>
    </source>
</reference>
<gene>
    <name evidence="1" type="ORF">K432DRAFT_437132</name>
</gene>
<keyword evidence="1" id="KW-0808">Transferase</keyword>
<sequence length="467" mass="52434">MSLEPLYRSSSETDVESIILNIVLTFVLVSFLNGILRPSYLNPPARYGELEKRIVDSERDGRGNPGNEKVFIAANILNEELVRGSWGSNLQVLVEILGRENVFVSIYENDGGDGPRDALLELREKLPCNASVVAGDHIALTNFPSLTLPGGQQRTKRITYLAEVRNRALLPLHSGPAVDAWASEHPTFTRATTTFDRVLFLNDVFYNPTEAAQLLFATNSARTGKAEYSAACAIDFVAKFLHYDSFVVRDMEGYGTGLGFYPWFSTSGSSASRNDVLAQKDAVRVRSCWGGMAAFDASIFQPRIAAQNVTVPALKFRSTPEPFWESAECCLLFADMEMRRATLQEPLAGVFVNPFIRVAYSQVTWDWLPFWRRYERIWQFLQYWVSKIGFPEFNPRRTHAAGAVVEEKVWVPNEQDGQGSYKVLNRVADAGGFCGQRRMFVMKRHLETANADGWGKNWENVKVPRGG</sequence>
<protein>
    <submittedName>
        <fullName evidence="1">Glycosyltransferase family 69 protein</fullName>
    </submittedName>
</protein>
<keyword evidence="2" id="KW-1185">Reference proteome</keyword>
<dbReference type="OrthoDB" id="262547at2759"/>
<dbReference type="Proteomes" id="UP000250266">
    <property type="component" value="Unassembled WGS sequence"/>
</dbReference>
<organism evidence="1 2">
    <name type="scientific">Lepidopterella palustris CBS 459.81</name>
    <dbReference type="NCBI Taxonomy" id="1314670"/>
    <lineage>
        <taxon>Eukaryota</taxon>
        <taxon>Fungi</taxon>
        <taxon>Dikarya</taxon>
        <taxon>Ascomycota</taxon>
        <taxon>Pezizomycotina</taxon>
        <taxon>Dothideomycetes</taxon>
        <taxon>Pleosporomycetidae</taxon>
        <taxon>Mytilinidiales</taxon>
        <taxon>Argynnaceae</taxon>
        <taxon>Lepidopterella</taxon>
    </lineage>
</organism>
<evidence type="ECO:0000313" key="2">
    <source>
        <dbReference type="Proteomes" id="UP000250266"/>
    </source>
</evidence>
<dbReference type="GO" id="GO:0016740">
    <property type="term" value="F:transferase activity"/>
    <property type="evidence" value="ECO:0007669"/>
    <property type="project" value="UniProtKB-KW"/>
</dbReference>
<dbReference type="Pfam" id="PF11735">
    <property type="entry name" value="CAP59_mtransfer"/>
    <property type="match status" value="1"/>
</dbReference>
<dbReference type="PANTHER" id="PTHR34144">
    <property type="entry name" value="CHROMOSOME 8, WHOLE GENOME SHOTGUN SEQUENCE"/>
    <property type="match status" value="1"/>
</dbReference>
<proteinExistence type="predicted"/>
<dbReference type="PANTHER" id="PTHR34144:SF8">
    <property type="entry name" value="GLYCOSYLTRANSFERASE FAMILY 69 PROTEIN"/>
    <property type="match status" value="1"/>
</dbReference>
<evidence type="ECO:0000313" key="1">
    <source>
        <dbReference type="EMBL" id="OCK76269.1"/>
    </source>
</evidence>
<accession>A0A8E2E2U6</accession>
<dbReference type="AlphaFoldDB" id="A0A8E2E2U6"/>
<name>A0A8E2E2U6_9PEZI</name>
<dbReference type="InterPro" id="IPR021047">
    <property type="entry name" value="Mannosyltransferase_CMT1"/>
</dbReference>